<organism evidence="1 2">
    <name type="scientific">Pyrobaculum oguniense (strain DSM 13380 / JCM 10595 / TE7)</name>
    <dbReference type="NCBI Taxonomy" id="698757"/>
    <lineage>
        <taxon>Archaea</taxon>
        <taxon>Thermoproteota</taxon>
        <taxon>Thermoprotei</taxon>
        <taxon>Thermoproteales</taxon>
        <taxon>Thermoproteaceae</taxon>
        <taxon>Pyrobaculum</taxon>
    </lineage>
</organism>
<dbReference type="AlphaFoldDB" id="H6Q792"/>
<name>H6Q792_PYROT</name>
<dbReference type="KEGG" id="pog:Pogu_0529"/>
<dbReference type="Proteomes" id="UP000009062">
    <property type="component" value="Chromosome"/>
</dbReference>
<proteinExistence type="predicted"/>
<protein>
    <submittedName>
        <fullName evidence="1">Uncharacterized protein</fullName>
    </submittedName>
</protein>
<sequence>MTYSLGFSNNTFMLPGQWYVFLVVATMLDPSNTFVGNIIDANLLNAHFIVCANTLNSRL</sequence>
<dbReference type="STRING" id="698757.Pogu_0529"/>
<evidence type="ECO:0000313" key="1">
    <source>
        <dbReference type="EMBL" id="AFA38556.1"/>
    </source>
</evidence>
<gene>
    <name evidence="1" type="ordered locus">Pogu_0529</name>
</gene>
<keyword evidence="2" id="KW-1185">Reference proteome</keyword>
<dbReference type="EMBL" id="CP003316">
    <property type="protein sequence ID" value="AFA38556.1"/>
    <property type="molecule type" value="Genomic_DNA"/>
</dbReference>
<dbReference type="HOGENOM" id="CLU_2949449_0_0_2"/>
<accession>H6Q792</accession>
<reference evidence="1 2" key="1">
    <citation type="journal article" date="2012" name="Stand. Genomic Sci.">
        <title>Complete genome sequence of Pyrobaculum oguniense.</title>
        <authorList>
            <person name="Bernick D.L."/>
            <person name="Karplus K."/>
            <person name="Lui L.M."/>
            <person name="Coker J.K."/>
            <person name="Murphy J.N."/>
            <person name="Chan P.P."/>
            <person name="Cozen A.E."/>
            <person name="Lowe T.M."/>
        </authorList>
    </citation>
    <scope>NUCLEOTIDE SEQUENCE [LARGE SCALE GENOMIC DNA]</scope>
    <source>
        <strain evidence="1 2">TE7</strain>
    </source>
</reference>
<evidence type="ECO:0000313" key="2">
    <source>
        <dbReference type="Proteomes" id="UP000009062"/>
    </source>
</evidence>